<keyword evidence="1" id="KW-0560">Oxidoreductase</keyword>
<sequence>MTDDTTTPLIGYHASHEQFPPAELLRLVWHAEQAGFRGGMCSDHFHPFTPEQGQSGFAWAWLGAALQATGWTFGTVSAPGQRYHPAVLAQAAATLAQMFPDRFWWALGSGQQLNEHITGQQWPVKADRQARLLECVDVMRALWRGETVTHRGLVTVEDACLYSRPERPPLLVGAALSEETARWVGGWADALITVSASPEQLQRIIRAFHEGGGEGKPLFLQVHLAYAPTDGAARQAAHEQWRGNVFGNVVQAEVRTPQEFQTLGAKVAPGEMDAAVRISSDLDQHLAWLEADLALGFSRLYLHESGREQARFIDAFGEHVLPRLA</sequence>
<dbReference type="NCBIfam" id="TIGR03885">
    <property type="entry name" value="flavin_revert"/>
    <property type="match status" value="1"/>
</dbReference>
<dbReference type="AlphaFoldDB" id="A0A221T170"/>
<dbReference type="InterPro" id="IPR036661">
    <property type="entry name" value="Luciferase-like_sf"/>
</dbReference>
<dbReference type="InterPro" id="IPR011251">
    <property type="entry name" value="Luciferase-like_dom"/>
</dbReference>
<dbReference type="InterPro" id="IPR019945">
    <property type="entry name" value="F420_G6P_DH-rel"/>
</dbReference>
<evidence type="ECO:0000259" key="2">
    <source>
        <dbReference type="Pfam" id="PF00296"/>
    </source>
</evidence>
<dbReference type="CDD" id="cd01097">
    <property type="entry name" value="Tetrahydromethanopterin_reductase"/>
    <property type="match status" value="1"/>
</dbReference>
<name>A0A221T170_9DEIO</name>
<accession>A0A221T170</accession>
<dbReference type="InterPro" id="IPR023907">
    <property type="entry name" value="Non-F420_Flavin_OxRdtase"/>
</dbReference>
<dbReference type="InterPro" id="IPR050564">
    <property type="entry name" value="F420-G6PD/mer"/>
</dbReference>
<dbReference type="KEGG" id="dfc:DFI_15920"/>
<evidence type="ECO:0000313" key="4">
    <source>
        <dbReference type="Proteomes" id="UP000259030"/>
    </source>
</evidence>
<feature type="domain" description="Luciferase-like" evidence="2">
    <location>
        <begin position="14"/>
        <end position="266"/>
    </location>
</feature>
<keyword evidence="3" id="KW-0614">Plasmid</keyword>
<dbReference type="Gene3D" id="3.20.20.30">
    <property type="entry name" value="Luciferase-like domain"/>
    <property type="match status" value="1"/>
</dbReference>
<dbReference type="RefSeq" id="WP_027464302.1">
    <property type="nucleotide sequence ID" value="NZ_CP021082.1"/>
</dbReference>
<geneLocation type="plasmid" evidence="4">
    <name>pdfi1</name>
</geneLocation>
<dbReference type="PANTHER" id="PTHR43244:SF1">
    <property type="entry name" value="5,10-METHYLENETETRAHYDROMETHANOPTERIN REDUCTASE"/>
    <property type="match status" value="1"/>
</dbReference>
<dbReference type="EMBL" id="CP021082">
    <property type="protein sequence ID" value="ASN82652.1"/>
    <property type="molecule type" value="Genomic_DNA"/>
</dbReference>
<dbReference type="Proteomes" id="UP000259030">
    <property type="component" value="Plasmid pDFI1"/>
</dbReference>
<dbReference type="SUPFAM" id="SSF51679">
    <property type="entry name" value="Bacterial luciferase-like"/>
    <property type="match status" value="1"/>
</dbReference>
<protein>
    <submittedName>
        <fullName evidence="3">LLM class F420-dependent oxidoreductase</fullName>
    </submittedName>
</protein>
<reference evidence="3 4" key="1">
    <citation type="submission" date="2017-05" db="EMBL/GenBank/DDBJ databases">
        <title>The complete genome sequence of Deinococcus ficus isolated from the rhizosphere of the Ficus religiosa L. in Taiwan.</title>
        <authorList>
            <person name="Wu K.-M."/>
            <person name="Liao T.-L."/>
            <person name="Liu Y.-M."/>
            <person name="Young C.-C."/>
            <person name="Tsai S.-F."/>
        </authorList>
    </citation>
    <scope>NUCLEOTIDE SEQUENCE [LARGE SCALE GENOMIC DNA]</scope>
    <source>
        <strain evidence="3 4">CC-FR2-10</strain>
        <plasmid evidence="4">pdfi1</plasmid>
    </source>
</reference>
<gene>
    <name evidence="3" type="ORF">DFI_15920</name>
</gene>
<proteinExistence type="predicted"/>
<dbReference type="PANTHER" id="PTHR43244">
    <property type="match status" value="1"/>
</dbReference>
<dbReference type="GO" id="GO:0016705">
    <property type="term" value="F:oxidoreductase activity, acting on paired donors, with incorporation or reduction of molecular oxygen"/>
    <property type="evidence" value="ECO:0007669"/>
    <property type="project" value="InterPro"/>
</dbReference>
<keyword evidence="4" id="KW-1185">Reference proteome</keyword>
<evidence type="ECO:0000313" key="3">
    <source>
        <dbReference type="EMBL" id="ASN82652.1"/>
    </source>
</evidence>
<dbReference type="Pfam" id="PF00296">
    <property type="entry name" value="Bac_luciferase"/>
    <property type="match status" value="1"/>
</dbReference>
<evidence type="ECO:0000256" key="1">
    <source>
        <dbReference type="ARBA" id="ARBA00023002"/>
    </source>
</evidence>
<organism evidence="3 4">
    <name type="scientific">Deinococcus ficus</name>
    <dbReference type="NCBI Taxonomy" id="317577"/>
    <lineage>
        <taxon>Bacteria</taxon>
        <taxon>Thermotogati</taxon>
        <taxon>Deinococcota</taxon>
        <taxon>Deinococci</taxon>
        <taxon>Deinococcales</taxon>
        <taxon>Deinococcaceae</taxon>
        <taxon>Deinococcus</taxon>
    </lineage>
</organism>
<dbReference type="NCBIfam" id="TIGR03557">
    <property type="entry name" value="F420_G6P_family"/>
    <property type="match status" value="1"/>
</dbReference>